<dbReference type="AlphaFoldDB" id="A0AAW1INF8"/>
<accession>A0AAW1INF8</accession>
<protein>
    <submittedName>
        <fullName evidence="1">Uncharacterized protein</fullName>
    </submittedName>
</protein>
<organism evidence="1 2">
    <name type="scientific">Saponaria officinalis</name>
    <name type="common">Common soapwort</name>
    <name type="synonym">Lychnis saponaria</name>
    <dbReference type="NCBI Taxonomy" id="3572"/>
    <lineage>
        <taxon>Eukaryota</taxon>
        <taxon>Viridiplantae</taxon>
        <taxon>Streptophyta</taxon>
        <taxon>Embryophyta</taxon>
        <taxon>Tracheophyta</taxon>
        <taxon>Spermatophyta</taxon>
        <taxon>Magnoliopsida</taxon>
        <taxon>eudicotyledons</taxon>
        <taxon>Gunneridae</taxon>
        <taxon>Pentapetalae</taxon>
        <taxon>Caryophyllales</taxon>
        <taxon>Caryophyllaceae</taxon>
        <taxon>Caryophylleae</taxon>
        <taxon>Saponaria</taxon>
    </lineage>
</organism>
<dbReference type="Proteomes" id="UP001443914">
    <property type="component" value="Unassembled WGS sequence"/>
</dbReference>
<gene>
    <name evidence="1" type="ORF">RND81_09G161500</name>
</gene>
<dbReference type="EMBL" id="JBDFQZ010000009">
    <property type="protein sequence ID" value="KAK9690892.1"/>
    <property type="molecule type" value="Genomic_DNA"/>
</dbReference>
<evidence type="ECO:0000313" key="1">
    <source>
        <dbReference type="EMBL" id="KAK9690892.1"/>
    </source>
</evidence>
<name>A0AAW1INF8_SAPOF</name>
<sequence length="106" mass="12636">MVINESTYNYREGNTVSYLTTVEIRQIFRSQWLNVVVLQIWRSFLYQCATEIEGTKVVGFMCPVKLLDYMHNTRQSEDYIMHVLKIQEEKKYILGAFYEGLLFAYD</sequence>
<keyword evidence="2" id="KW-1185">Reference proteome</keyword>
<reference evidence="1" key="1">
    <citation type="submission" date="2024-03" db="EMBL/GenBank/DDBJ databases">
        <title>WGS assembly of Saponaria officinalis var. Norfolk2.</title>
        <authorList>
            <person name="Jenkins J."/>
            <person name="Shu S."/>
            <person name="Grimwood J."/>
            <person name="Barry K."/>
            <person name="Goodstein D."/>
            <person name="Schmutz J."/>
            <person name="Leebens-Mack J."/>
            <person name="Osbourn A."/>
        </authorList>
    </citation>
    <scope>NUCLEOTIDE SEQUENCE [LARGE SCALE GENOMIC DNA]</scope>
    <source>
        <strain evidence="1">JIC</strain>
    </source>
</reference>
<proteinExistence type="predicted"/>
<evidence type="ECO:0000313" key="2">
    <source>
        <dbReference type="Proteomes" id="UP001443914"/>
    </source>
</evidence>
<comment type="caution">
    <text evidence="1">The sequence shown here is derived from an EMBL/GenBank/DDBJ whole genome shotgun (WGS) entry which is preliminary data.</text>
</comment>